<name>C7NA58_LEPBD</name>
<gene>
    <name evidence="1" type="ordered locus">Lebu_1143</name>
</gene>
<reference evidence="1 2" key="1">
    <citation type="journal article" date="2009" name="Stand. Genomic Sci.">
        <title>Complete genome sequence of Leptotrichia buccalis type strain (C-1013-b).</title>
        <authorList>
            <person name="Ivanova N."/>
            <person name="Gronow S."/>
            <person name="Lapidus A."/>
            <person name="Copeland A."/>
            <person name="Glavina Del Rio T."/>
            <person name="Nolan M."/>
            <person name="Lucas S."/>
            <person name="Chen F."/>
            <person name="Tice H."/>
            <person name="Cheng J.F."/>
            <person name="Saunders E."/>
            <person name="Bruce D."/>
            <person name="Goodwin L."/>
            <person name="Brettin T."/>
            <person name="Detter J.C."/>
            <person name="Han C."/>
            <person name="Pitluck S."/>
            <person name="Mikhailova N."/>
            <person name="Pati A."/>
            <person name="Mavrommatis K."/>
            <person name="Chen A."/>
            <person name="Palaniappan K."/>
            <person name="Land M."/>
            <person name="Hauser L."/>
            <person name="Chang Y.J."/>
            <person name="Jeffries C.D."/>
            <person name="Chain P."/>
            <person name="Rohde C."/>
            <person name="Goker M."/>
            <person name="Bristow J."/>
            <person name="Eisen J.A."/>
            <person name="Markowitz V."/>
            <person name="Hugenholtz P."/>
            <person name="Kyrpides N.C."/>
            <person name="Klenk H.P."/>
        </authorList>
    </citation>
    <scope>NUCLEOTIDE SEQUENCE [LARGE SCALE GENOMIC DNA]</scope>
    <source>
        <strain evidence="2">ATCC 14201 / DSM 1135 / JCM 12969 / NCTC 10249 / C-1013-b</strain>
    </source>
</reference>
<dbReference type="KEGG" id="lba:Lebu_1143"/>
<sequence>MGIFDFFKSSENKNKNKENNVDNEIKINNHQINKEIPDKNININVNKSSNNDSEPIENDNYADDFKEISYYDEFGKEFKMPKKDWLEKKLYPSIKKYWNNMDGLYPIIQDAFSKEIYPEIKEAVLRFYASDENFERKLILLGTYHIKTGAYKSAVELYEKNWNVNNSTEALCIAYAEALELFGKSSESEKKYYEALEINPNSATAFKKYFDIVKKRSKTEYENKLEKLSAIRGNWRAKMMQAVVYFKKNDKESGNACLLMALKESGYNSEVMYITSSIYILNELYEEFKQYVITYYNPEKHNVYTALNVLKYYKVKNMYKEGLELCKFTSKFPWIEHYKKFMYYEEYFWKAKVKNENKSDDEKQNKNRFFSTNKPLWYYEFNRPEFMLNQNKRIKPNILILTFTSIGEKSELAENLAVSLPLYLNENLHYKTNLNYQLAVAYSGESLFISKKRYSTDYMKLIRRQNNNLNFVLAGNILKMPNVEKYEIEIYLYDTFNEHKSSLINKIYDENTIYNVQNDLLKSVNNFFERSFSIKYEKNLNNLVLFSQKMKFLIQSKPHKKHQSWRYKKLLSDQIDAVLEDRNNDLKKINLLSLLYEIKQTNSQLLKFQKPLIYSMNIHGIFETQTLKILAPIIFKIYDDDVNFQANIEALNITDSNYLNWINKFSGD</sequence>
<dbReference type="Gene3D" id="1.25.40.10">
    <property type="entry name" value="Tetratricopeptide repeat domain"/>
    <property type="match status" value="1"/>
</dbReference>
<dbReference type="HOGENOM" id="CLU_415494_0_0_0"/>
<dbReference type="EMBL" id="CP001685">
    <property type="protein sequence ID" value="ACV39039.1"/>
    <property type="molecule type" value="Genomic_DNA"/>
</dbReference>
<protein>
    <submittedName>
        <fullName evidence="1">Uncharacterized protein</fullName>
    </submittedName>
</protein>
<evidence type="ECO:0000313" key="2">
    <source>
        <dbReference type="Proteomes" id="UP000001910"/>
    </source>
</evidence>
<dbReference type="STRING" id="523794.Lebu_1143"/>
<accession>C7NA58</accession>
<organism evidence="1 2">
    <name type="scientific">Leptotrichia buccalis (strain ATCC 14201 / DSM 1135 / JCM 12969 / NCTC 10249 / C-1013-b)</name>
    <dbReference type="NCBI Taxonomy" id="523794"/>
    <lineage>
        <taxon>Bacteria</taxon>
        <taxon>Fusobacteriati</taxon>
        <taxon>Fusobacteriota</taxon>
        <taxon>Fusobacteriia</taxon>
        <taxon>Fusobacteriales</taxon>
        <taxon>Leptotrichiaceae</taxon>
        <taxon>Leptotrichia</taxon>
    </lineage>
</organism>
<dbReference type="Proteomes" id="UP000001910">
    <property type="component" value="Chromosome"/>
</dbReference>
<evidence type="ECO:0000313" key="1">
    <source>
        <dbReference type="EMBL" id="ACV39039.1"/>
    </source>
</evidence>
<dbReference type="SUPFAM" id="SSF48452">
    <property type="entry name" value="TPR-like"/>
    <property type="match status" value="1"/>
</dbReference>
<keyword evidence="2" id="KW-1185">Reference proteome</keyword>
<proteinExistence type="predicted"/>
<dbReference type="RefSeq" id="WP_015769383.1">
    <property type="nucleotide sequence ID" value="NC_013192.1"/>
</dbReference>
<dbReference type="OrthoDB" id="78241at2"/>
<dbReference type="InterPro" id="IPR011990">
    <property type="entry name" value="TPR-like_helical_dom_sf"/>
</dbReference>
<dbReference type="eggNOG" id="COG4771">
    <property type="taxonomic scope" value="Bacteria"/>
</dbReference>
<dbReference type="AlphaFoldDB" id="C7NA58"/>